<dbReference type="AlphaFoldDB" id="A0A4U1BUQ0"/>
<dbReference type="Gene3D" id="3.40.1440.10">
    <property type="entry name" value="GIY-YIG endonuclease"/>
    <property type="match status" value="1"/>
</dbReference>
<accession>A0A4U1BUQ0</accession>
<dbReference type="PROSITE" id="PS50164">
    <property type="entry name" value="GIY_YIG"/>
    <property type="match status" value="1"/>
</dbReference>
<reference evidence="2 3" key="1">
    <citation type="submission" date="2019-04" db="EMBL/GenBank/DDBJ databases">
        <title>Pedobacter sp. AR-3-17 sp. nov., isolated from Arctic soil.</title>
        <authorList>
            <person name="Dahal R.H."/>
            <person name="Kim D.-U."/>
        </authorList>
    </citation>
    <scope>NUCLEOTIDE SEQUENCE [LARGE SCALE GENOMIC DNA]</scope>
    <source>
        <strain evidence="2 3">AR-3-17</strain>
    </source>
</reference>
<dbReference type="Pfam" id="PF01541">
    <property type="entry name" value="GIY-YIG"/>
    <property type="match status" value="1"/>
</dbReference>
<sequence length="110" mass="13094">MGAKASQKCEAFLCYMNFFIYIIYSPSVDQFYVGQTIDLIERINQHNNAFFENSSTKKGIPWEIYFKLECSTRNQAILIENHIKRMKSRKYYSSLLLYPEISEKLLLRFL</sequence>
<dbReference type="InterPro" id="IPR000305">
    <property type="entry name" value="GIY-YIG_endonuc"/>
</dbReference>
<dbReference type="InterPro" id="IPR035901">
    <property type="entry name" value="GIY-YIG_endonuc_sf"/>
</dbReference>
<protein>
    <submittedName>
        <fullName evidence="2">GIY-YIG nuclease family protein</fullName>
    </submittedName>
</protein>
<keyword evidence="3" id="KW-1185">Reference proteome</keyword>
<evidence type="ECO:0000313" key="3">
    <source>
        <dbReference type="Proteomes" id="UP000308181"/>
    </source>
</evidence>
<comment type="caution">
    <text evidence="2">The sequence shown here is derived from an EMBL/GenBank/DDBJ whole genome shotgun (WGS) entry which is preliminary data.</text>
</comment>
<dbReference type="CDD" id="cd10449">
    <property type="entry name" value="GIY-YIG_SLX1_like"/>
    <property type="match status" value="1"/>
</dbReference>
<dbReference type="SUPFAM" id="SSF82771">
    <property type="entry name" value="GIY-YIG endonuclease"/>
    <property type="match status" value="1"/>
</dbReference>
<evidence type="ECO:0000313" key="2">
    <source>
        <dbReference type="EMBL" id="TKB95711.1"/>
    </source>
</evidence>
<proteinExistence type="predicted"/>
<name>A0A4U1BUQ0_9SPHI</name>
<organism evidence="2 3">
    <name type="scientific">Pedobacter cryophilus</name>
    <dbReference type="NCBI Taxonomy" id="2571271"/>
    <lineage>
        <taxon>Bacteria</taxon>
        <taxon>Pseudomonadati</taxon>
        <taxon>Bacteroidota</taxon>
        <taxon>Sphingobacteriia</taxon>
        <taxon>Sphingobacteriales</taxon>
        <taxon>Sphingobacteriaceae</taxon>
        <taxon>Pedobacter</taxon>
    </lineage>
</organism>
<gene>
    <name evidence="2" type="ORF">FA046_15575</name>
</gene>
<feature type="domain" description="GIY-YIG" evidence="1">
    <location>
        <begin position="16"/>
        <end position="94"/>
    </location>
</feature>
<dbReference type="EMBL" id="SWBP01000007">
    <property type="protein sequence ID" value="TKB95711.1"/>
    <property type="molecule type" value="Genomic_DNA"/>
</dbReference>
<dbReference type="Proteomes" id="UP000308181">
    <property type="component" value="Unassembled WGS sequence"/>
</dbReference>
<evidence type="ECO:0000259" key="1">
    <source>
        <dbReference type="PROSITE" id="PS50164"/>
    </source>
</evidence>